<organism evidence="2 3">
    <name type="scientific">Devosia yakushimensis</name>
    <dbReference type="NCBI Taxonomy" id="470028"/>
    <lineage>
        <taxon>Bacteria</taxon>
        <taxon>Pseudomonadati</taxon>
        <taxon>Pseudomonadota</taxon>
        <taxon>Alphaproteobacteria</taxon>
        <taxon>Hyphomicrobiales</taxon>
        <taxon>Devosiaceae</taxon>
        <taxon>Devosia</taxon>
    </lineage>
</organism>
<dbReference type="EMBL" id="BSNG01000001">
    <property type="protein sequence ID" value="GLQ10015.1"/>
    <property type="molecule type" value="Genomic_DNA"/>
</dbReference>
<proteinExistence type="predicted"/>
<keyword evidence="1" id="KW-0732">Signal</keyword>
<keyword evidence="3" id="KW-1185">Reference proteome</keyword>
<evidence type="ECO:0000313" key="2">
    <source>
        <dbReference type="EMBL" id="GLQ10015.1"/>
    </source>
</evidence>
<gene>
    <name evidence="2" type="ORF">GCM10007913_19470</name>
</gene>
<feature type="chain" id="PRO_5046187496" description="Secreted protein" evidence="1">
    <location>
        <begin position="27"/>
        <end position="234"/>
    </location>
</feature>
<reference evidence="2" key="1">
    <citation type="journal article" date="2014" name="Int. J. Syst. Evol. Microbiol.">
        <title>Complete genome of a new Firmicutes species belonging to the dominant human colonic microbiota ('Ruminococcus bicirculans') reveals two chromosomes and a selective capacity to utilize plant glucans.</title>
        <authorList>
            <consortium name="NISC Comparative Sequencing Program"/>
            <person name="Wegmann U."/>
            <person name="Louis P."/>
            <person name="Goesmann A."/>
            <person name="Henrissat B."/>
            <person name="Duncan S.H."/>
            <person name="Flint H.J."/>
        </authorList>
    </citation>
    <scope>NUCLEOTIDE SEQUENCE</scope>
    <source>
        <strain evidence="2">NBRC 103855</strain>
    </source>
</reference>
<evidence type="ECO:0008006" key="4">
    <source>
        <dbReference type="Google" id="ProtNLM"/>
    </source>
</evidence>
<protein>
    <recommendedName>
        <fullName evidence="4">Secreted protein</fullName>
    </recommendedName>
</protein>
<dbReference type="RefSeq" id="WP_284390263.1">
    <property type="nucleotide sequence ID" value="NZ_BSNG01000001.1"/>
</dbReference>
<feature type="signal peptide" evidence="1">
    <location>
        <begin position="1"/>
        <end position="26"/>
    </location>
</feature>
<reference evidence="2" key="2">
    <citation type="submission" date="2023-01" db="EMBL/GenBank/DDBJ databases">
        <title>Draft genome sequence of Devosia yakushimensis strain NBRC 103855.</title>
        <authorList>
            <person name="Sun Q."/>
            <person name="Mori K."/>
        </authorList>
    </citation>
    <scope>NUCLEOTIDE SEQUENCE</scope>
    <source>
        <strain evidence="2">NBRC 103855</strain>
    </source>
</reference>
<name>A0ABQ5UFN8_9HYPH</name>
<accession>A0ABQ5UFN8</accession>
<evidence type="ECO:0000313" key="3">
    <source>
        <dbReference type="Proteomes" id="UP001161406"/>
    </source>
</evidence>
<comment type="caution">
    <text evidence="2">The sequence shown here is derived from an EMBL/GenBank/DDBJ whole genome shotgun (WGS) entry which is preliminary data.</text>
</comment>
<dbReference type="Proteomes" id="UP001161406">
    <property type="component" value="Unassembled WGS sequence"/>
</dbReference>
<sequence length="234" mass="25064">MQRLLHFRRSIAALLGALLLVPASGAGTIAAELAVTINQLPISVPIVDYLVLDFDVGGQIVPMGFNADPEISKRRESFFEKNPGVLPVVQLRYLFYLAAEECSGDTFLIRACESRRGSDPAQIVQMVLRSGSVAGVGTQMLRPAGLSAADTEGEIQTYDQPGWTYVETLHAGSRLAASCSPTSEPGWALDCRHSASLANGIFYQVDFLLKDDTPSDVAEILRASHAAAEALTSP</sequence>
<evidence type="ECO:0000256" key="1">
    <source>
        <dbReference type="SAM" id="SignalP"/>
    </source>
</evidence>